<reference evidence="2" key="1">
    <citation type="journal article" date="2020" name="Nature">
        <title>Giant virus diversity and host interactions through global metagenomics.</title>
        <authorList>
            <person name="Schulz F."/>
            <person name="Roux S."/>
            <person name="Paez-Espino D."/>
            <person name="Jungbluth S."/>
            <person name="Walsh D.A."/>
            <person name="Denef V.J."/>
            <person name="McMahon K.D."/>
            <person name="Konstantinidis K.T."/>
            <person name="Eloe-Fadrosh E.A."/>
            <person name="Kyrpides N.C."/>
            <person name="Woyke T."/>
        </authorList>
    </citation>
    <scope>NUCLEOTIDE SEQUENCE</scope>
    <source>
        <strain evidence="2">GVMAG-S-1039698-54</strain>
    </source>
</reference>
<evidence type="ECO:0000256" key="1">
    <source>
        <dbReference type="SAM" id="MobiDB-lite"/>
    </source>
</evidence>
<accession>A0A6C0AK01</accession>
<name>A0A6C0AK01_9ZZZZ</name>
<sequence length="74" mass="9115">MMSYKEVMDEAYDIDQVDLMVHDSKLSDSVEKKFKKKFKKEFKKALNKQLRKKRKKKSMKNKKKRKNRTFKKLK</sequence>
<dbReference type="AlphaFoldDB" id="A0A6C0AK01"/>
<feature type="region of interest" description="Disordered" evidence="1">
    <location>
        <begin position="45"/>
        <end position="74"/>
    </location>
</feature>
<evidence type="ECO:0000313" key="2">
    <source>
        <dbReference type="EMBL" id="QHS80109.1"/>
    </source>
</evidence>
<protein>
    <submittedName>
        <fullName evidence="2">Uncharacterized protein</fullName>
    </submittedName>
</protein>
<organism evidence="2">
    <name type="scientific">viral metagenome</name>
    <dbReference type="NCBI Taxonomy" id="1070528"/>
    <lineage>
        <taxon>unclassified sequences</taxon>
        <taxon>metagenomes</taxon>
        <taxon>organismal metagenomes</taxon>
    </lineage>
</organism>
<dbReference type="EMBL" id="MN740675">
    <property type="protein sequence ID" value="QHS80109.1"/>
    <property type="molecule type" value="Genomic_DNA"/>
</dbReference>
<proteinExistence type="predicted"/>